<feature type="domain" description="FIST" evidence="1">
    <location>
        <begin position="35"/>
        <end position="269"/>
    </location>
</feature>
<gene>
    <name evidence="2" type="ORF">K9W45_08750</name>
</gene>
<dbReference type="EMBL" id="CP084166">
    <property type="protein sequence ID" value="UJG39932.1"/>
    <property type="molecule type" value="Genomic_DNA"/>
</dbReference>
<evidence type="ECO:0000259" key="1">
    <source>
        <dbReference type="Pfam" id="PF08495"/>
    </source>
</evidence>
<reference evidence="2" key="1">
    <citation type="journal article" date="2022" name="Nat. Microbiol.">
        <title>Unique mobile elements and scalable gene flow at the prokaryote-eukaryote boundary revealed by circularized Asgard archaea genomes.</title>
        <authorList>
            <person name="Wu F."/>
            <person name="Speth D.R."/>
            <person name="Philosof A."/>
            <person name="Cremiere A."/>
            <person name="Narayanan A."/>
            <person name="Barco R.A."/>
            <person name="Connon S.A."/>
            <person name="Amend J.P."/>
            <person name="Antoshechkin I.A."/>
            <person name="Orphan V.J."/>
        </authorList>
    </citation>
    <scope>NUCLEOTIDE SEQUENCE</scope>
    <source>
        <strain evidence="2">PM71</strain>
    </source>
</reference>
<accession>A0A9Y1BJH0</accession>
<organism evidence="2">
    <name type="scientific">Candidatus Heimdallarchaeum aukensis</name>
    <dbReference type="NCBI Taxonomy" id="2876573"/>
    <lineage>
        <taxon>Archaea</taxon>
        <taxon>Promethearchaeati</taxon>
        <taxon>Candidatus Heimdallarchaeota</taxon>
        <taxon>Candidatus Heimdallarchaeia (ex Rinke et al. 2021) (nom. nud.)</taxon>
        <taxon>Candidatus Heimdallarchaeales</taxon>
        <taxon>Candidatus Heimdallarchaeaceae</taxon>
        <taxon>Candidatus Heimdallarchaeum</taxon>
    </lineage>
</organism>
<proteinExistence type="predicted"/>
<dbReference type="Pfam" id="PF08495">
    <property type="entry name" value="FIST"/>
    <property type="match status" value="1"/>
</dbReference>
<protein>
    <recommendedName>
        <fullName evidence="1">FIST domain-containing protein</fullName>
    </recommendedName>
</protein>
<dbReference type="Proteomes" id="UP001201020">
    <property type="component" value="Chromosome"/>
</dbReference>
<dbReference type="AlphaFoldDB" id="A0A9Y1BJH0"/>
<name>A0A9Y1BJH0_9ARCH</name>
<dbReference type="InterPro" id="IPR013702">
    <property type="entry name" value="FIST_domain_N"/>
</dbReference>
<evidence type="ECO:0000313" key="2">
    <source>
        <dbReference type="EMBL" id="UJG39932.1"/>
    </source>
</evidence>
<sequence length="435" mass="48709">MQVNSGIVSNRSLKKVVKGLINDVIFEIKGIPDFLLIAFTSKYKRSDYKKALELITQETGIKNLIGGTFPTIGVQNEIPTTQGGAAFTFKGNEIKVQRPVIYKNIRTKKKKFISEFPRIYNSIKAKSKISFVLSTGPKLQPNAMEQLKLLDSYPAIKYQNMFNVLGSGLEWFLGKQGLGTGSYIDELLNYLAINNVSDLIGGATFDIDLQDNYQFVNNFIHSNSLVGTSFSSDTIKFGHSWAFDKSEKTREYSITHKLKSGYIQKINGERANNQLLQIMDLPSNIYNEFFERFSYANALYLSGIKEEDGDYHPFMTANHPKLKGVVSTLPPSKITKKPIKAELFTQSGLGIQRSAYECANKAVKEIINPKFGIFINCANRLLIAGDKIAEENKKLAERLGEDVPFITLYSGCEFSIFNKKPMYTTVSIHGLVAGE</sequence>